<evidence type="ECO:0000256" key="4">
    <source>
        <dbReference type="ARBA" id="ARBA00022679"/>
    </source>
</evidence>
<dbReference type="EC" id="2.1.1.-" evidence="6"/>
<dbReference type="GO" id="GO:0008168">
    <property type="term" value="F:methyltransferase activity"/>
    <property type="evidence" value="ECO:0007669"/>
    <property type="project" value="UniProtKB-UniRule"/>
</dbReference>
<evidence type="ECO:0000256" key="3">
    <source>
        <dbReference type="ARBA" id="ARBA00022603"/>
    </source>
</evidence>
<reference evidence="7 8" key="1">
    <citation type="submission" date="2021-01" db="EMBL/GenBank/DDBJ databases">
        <title>Whole genome shotgun sequence of Planotetraspora kaengkrachanensis NBRC 104272.</title>
        <authorList>
            <person name="Komaki H."/>
            <person name="Tamura T."/>
        </authorList>
    </citation>
    <scope>NUCLEOTIDE SEQUENCE [LARGE SCALE GENOMIC DNA]</scope>
    <source>
        <strain evidence="7 8">NBRC 104272</strain>
    </source>
</reference>
<dbReference type="InterPro" id="IPR029063">
    <property type="entry name" value="SAM-dependent_MTases_sf"/>
</dbReference>
<evidence type="ECO:0000256" key="6">
    <source>
        <dbReference type="RuleBase" id="RU362030"/>
    </source>
</evidence>
<organism evidence="7 8">
    <name type="scientific">Planotetraspora kaengkrachanensis</name>
    <dbReference type="NCBI Taxonomy" id="575193"/>
    <lineage>
        <taxon>Bacteria</taxon>
        <taxon>Bacillati</taxon>
        <taxon>Actinomycetota</taxon>
        <taxon>Actinomycetes</taxon>
        <taxon>Streptosporangiales</taxon>
        <taxon>Streptosporangiaceae</taxon>
        <taxon>Planotetraspora</taxon>
    </lineage>
</organism>
<keyword evidence="3 6" id="KW-0489">Methyltransferase</keyword>
<comment type="similarity">
    <text evidence="2 6">Belongs to the UPF0677 family.</text>
</comment>
<dbReference type="InterPro" id="IPR007213">
    <property type="entry name" value="Ppm1/Ppm2/Tcmp"/>
</dbReference>
<comment type="function">
    <text evidence="1 6">Exhibits S-adenosyl-L-methionine-dependent methyltransferase activity.</text>
</comment>
<keyword evidence="5 6" id="KW-0949">S-adenosyl-L-methionine</keyword>
<comment type="caution">
    <text evidence="7">The sequence shown here is derived from an EMBL/GenBank/DDBJ whole genome shotgun (WGS) entry which is preliminary data.</text>
</comment>
<dbReference type="AlphaFoldDB" id="A0A8J3LSV3"/>
<dbReference type="Proteomes" id="UP000630097">
    <property type="component" value="Unassembled WGS sequence"/>
</dbReference>
<dbReference type="Gene3D" id="3.40.50.150">
    <property type="entry name" value="Vaccinia Virus protein VP39"/>
    <property type="match status" value="1"/>
</dbReference>
<gene>
    <name evidence="7" type="ORF">Pka01_16150</name>
</gene>
<evidence type="ECO:0000313" key="8">
    <source>
        <dbReference type="Proteomes" id="UP000630097"/>
    </source>
</evidence>
<keyword evidence="4" id="KW-0808">Transferase</keyword>
<dbReference type="GO" id="GO:0032259">
    <property type="term" value="P:methylation"/>
    <property type="evidence" value="ECO:0007669"/>
    <property type="project" value="UniProtKB-KW"/>
</dbReference>
<protein>
    <recommendedName>
        <fullName evidence="6">S-adenosyl-L-methionine-dependent methyltransferase</fullName>
        <ecNumber evidence="6">2.1.1.-</ecNumber>
    </recommendedName>
</protein>
<proteinExistence type="inferred from homology"/>
<dbReference type="InterPro" id="IPR011610">
    <property type="entry name" value="SAM_mthyl_Trfase_ML2640-like"/>
</dbReference>
<evidence type="ECO:0000256" key="2">
    <source>
        <dbReference type="ARBA" id="ARBA00008138"/>
    </source>
</evidence>
<dbReference type="PANTHER" id="PTHR43619:SF2">
    <property type="entry name" value="S-ADENOSYL-L-METHIONINE-DEPENDENT METHYLTRANSFERASES SUPERFAMILY PROTEIN"/>
    <property type="match status" value="1"/>
</dbReference>
<evidence type="ECO:0000256" key="1">
    <source>
        <dbReference type="ARBA" id="ARBA00003907"/>
    </source>
</evidence>
<name>A0A8J3LSV3_9ACTN</name>
<evidence type="ECO:0000256" key="5">
    <source>
        <dbReference type="ARBA" id="ARBA00022691"/>
    </source>
</evidence>
<dbReference type="SUPFAM" id="SSF53335">
    <property type="entry name" value="S-adenosyl-L-methionine-dependent methyltransferases"/>
    <property type="match status" value="1"/>
</dbReference>
<keyword evidence="8" id="KW-1185">Reference proteome</keyword>
<dbReference type="EMBL" id="BONV01000004">
    <property type="protein sequence ID" value="GIG78488.1"/>
    <property type="molecule type" value="Genomic_DNA"/>
</dbReference>
<dbReference type="RefSeq" id="WP_203881950.1">
    <property type="nucleotide sequence ID" value="NZ_BAABHH010000006.1"/>
</dbReference>
<sequence length="273" mass="29188">MTQENPLLTMIREVCALGRAEFERPSTAEGDPDAGRALVQGLQAIDPGGEPSAISLSLALLAPRAPYFDQLVLDAIAAGVPQVVNLGAGYDDRALRFRHSGVTFFDLDLPDIVADKARRLHVMGTDTAHLALAAMDFHTDDVAEVLARAGHDAHRPTLFLAEHLALFLEPGDVASLLARLSGRATAGSTLAITAEVHPADLDSDLVVSTVDDVMFGGAGPLHTIQSRDAWLALFEKTGWRIDNPDEVTAVNHFEVTVADRPTQIQTQFLTATA</sequence>
<dbReference type="NCBIfam" id="TIGR00027">
    <property type="entry name" value="mthyl_TIGR00027"/>
    <property type="match status" value="1"/>
</dbReference>
<dbReference type="Pfam" id="PF04072">
    <property type="entry name" value="LCM"/>
    <property type="match status" value="1"/>
</dbReference>
<evidence type="ECO:0000313" key="7">
    <source>
        <dbReference type="EMBL" id="GIG78488.1"/>
    </source>
</evidence>
<dbReference type="PANTHER" id="PTHR43619">
    <property type="entry name" value="S-ADENOSYL-L-METHIONINE-DEPENDENT METHYLTRANSFERASE YKTD-RELATED"/>
    <property type="match status" value="1"/>
</dbReference>
<accession>A0A8J3LSV3</accession>